<dbReference type="Gene3D" id="3.90.1310.10">
    <property type="entry name" value="Penicillin-binding protein 2a (Domain 2)"/>
    <property type="match status" value="1"/>
</dbReference>
<dbReference type="PANTHER" id="PTHR30627:SF24">
    <property type="entry name" value="PENICILLIN-BINDING PROTEIN 4B"/>
    <property type="match status" value="1"/>
</dbReference>
<feature type="domain" description="Penicillin binding protein A dimerisation" evidence="2">
    <location>
        <begin position="52"/>
        <end position="134"/>
    </location>
</feature>
<dbReference type="GO" id="GO:0051301">
    <property type="term" value="P:cell division"/>
    <property type="evidence" value="ECO:0007669"/>
    <property type="project" value="UniProtKB-KW"/>
</dbReference>
<reference evidence="4" key="1">
    <citation type="journal article" date="2019" name="Int. J. Syst. Evol. Microbiol.">
        <title>The Global Catalogue of Microorganisms (GCM) 10K type strain sequencing project: providing services to taxonomists for standard genome sequencing and annotation.</title>
        <authorList>
            <consortium name="The Broad Institute Genomics Platform"/>
            <consortium name="The Broad Institute Genome Sequencing Center for Infectious Disease"/>
            <person name="Wu L."/>
            <person name="Ma J."/>
        </authorList>
    </citation>
    <scope>NUCLEOTIDE SEQUENCE [LARGE SCALE GENOMIC DNA]</scope>
    <source>
        <strain evidence="4">NBRC 108728</strain>
    </source>
</reference>
<dbReference type="InterPro" id="IPR050515">
    <property type="entry name" value="Beta-lactam/transpept"/>
</dbReference>
<dbReference type="SUPFAM" id="SSF56601">
    <property type="entry name" value="beta-lactamase/transpeptidase-like"/>
    <property type="match status" value="1"/>
</dbReference>
<accession>A0ABM8GK06</accession>
<dbReference type="SUPFAM" id="SSF56519">
    <property type="entry name" value="Penicillin binding protein dimerisation domain"/>
    <property type="match status" value="1"/>
</dbReference>
<feature type="domain" description="Penicillin-binding protein transpeptidase" evidence="1">
    <location>
        <begin position="155"/>
        <end position="480"/>
    </location>
</feature>
<keyword evidence="3" id="KW-0131">Cell cycle</keyword>
<dbReference type="PANTHER" id="PTHR30627">
    <property type="entry name" value="PEPTIDOGLYCAN D,D-TRANSPEPTIDASE"/>
    <property type="match status" value="1"/>
</dbReference>
<dbReference type="Pfam" id="PF00905">
    <property type="entry name" value="Transpeptidase"/>
    <property type="match status" value="1"/>
</dbReference>
<proteinExistence type="predicted"/>
<keyword evidence="3" id="KW-0132">Cell division</keyword>
<dbReference type="EMBL" id="AP027732">
    <property type="protein sequence ID" value="BDZ48707.1"/>
    <property type="molecule type" value="Genomic_DNA"/>
</dbReference>
<dbReference type="Proteomes" id="UP001321486">
    <property type="component" value="Chromosome"/>
</dbReference>
<dbReference type="InterPro" id="IPR001460">
    <property type="entry name" value="PCN-bd_Tpept"/>
</dbReference>
<dbReference type="InterPro" id="IPR012338">
    <property type="entry name" value="Beta-lactam/transpept-like"/>
</dbReference>
<organism evidence="3 4">
    <name type="scientific">Frondihabitans sucicola</name>
    <dbReference type="NCBI Taxonomy" id="1268041"/>
    <lineage>
        <taxon>Bacteria</taxon>
        <taxon>Bacillati</taxon>
        <taxon>Actinomycetota</taxon>
        <taxon>Actinomycetes</taxon>
        <taxon>Micrococcales</taxon>
        <taxon>Microbacteriaceae</taxon>
        <taxon>Frondihabitans</taxon>
    </lineage>
</organism>
<evidence type="ECO:0000259" key="2">
    <source>
        <dbReference type="Pfam" id="PF21922"/>
    </source>
</evidence>
<sequence>MNKELKRVSIVVLAMFVALLVSSTYITGVQADSLRADSRNSRAILESYSAQRGAIIVDGKAVAESKAVDDQYKFLRTYSDGDLYSPITGYFTLGQGATGIENALNKQLTGSSNEQFFDKLNSLLTGKDPEGASVNTTIDAAVQKTAYDALGDNTGSVVAIEPSTGKILAMVSKGSYDPNQLASHDPATVKKAYDSLINDSSQPLINRAIQGNLYFPGSTFKLVVAAAAFESGDYTKDSKLPNPATLKLPGSSHTINNAEGGACGGGSTVTIETALIDSCNIPFAELGAKLGYDEINDMAKKFGFESTLDIPQRTEASVFPSTDGDEATLMLQSFGQGSVRESPLQVAMTTAAIANGGKEMTPTLVESIVNPDLSTLEKFQGKTLGTPISESTASTLTTLMTEVVAKGTGTNARISGVDVAGKTGTAENGTGDPYTLWFTGFAPAKNPKVAVAVVVGNGAGKGQTLVGNSVAAPIAKQVMEAVLNK</sequence>
<evidence type="ECO:0000313" key="4">
    <source>
        <dbReference type="Proteomes" id="UP001321486"/>
    </source>
</evidence>
<name>A0ABM8GK06_9MICO</name>
<dbReference type="Pfam" id="PF21922">
    <property type="entry name" value="PBP_dimer_2"/>
    <property type="match status" value="1"/>
</dbReference>
<dbReference type="Gene3D" id="3.40.710.10">
    <property type="entry name" value="DD-peptidase/beta-lactamase superfamily"/>
    <property type="match status" value="1"/>
</dbReference>
<evidence type="ECO:0000313" key="3">
    <source>
        <dbReference type="EMBL" id="BDZ48707.1"/>
    </source>
</evidence>
<dbReference type="InterPro" id="IPR054120">
    <property type="entry name" value="PBPA_dimer"/>
</dbReference>
<gene>
    <name evidence="3" type="ORF">GCM10025867_09480</name>
</gene>
<evidence type="ECO:0000259" key="1">
    <source>
        <dbReference type="Pfam" id="PF00905"/>
    </source>
</evidence>
<dbReference type="InterPro" id="IPR036138">
    <property type="entry name" value="PBP_dimer_sf"/>
</dbReference>
<protein>
    <submittedName>
        <fullName evidence="3">Cell division protein FtsI</fullName>
    </submittedName>
</protein>
<dbReference type="RefSeq" id="WP_286345646.1">
    <property type="nucleotide sequence ID" value="NZ_AP027732.1"/>
</dbReference>
<keyword evidence="4" id="KW-1185">Reference proteome</keyword>